<evidence type="ECO:0000313" key="2">
    <source>
        <dbReference type="EMBL" id="KKM23901.1"/>
    </source>
</evidence>
<dbReference type="AlphaFoldDB" id="A0A0F9I8G1"/>
<dbReference type="Pfam" id="PF08759">
    <property type="entry name" value="GT-D"/>
    <property type="match status" value="1"/>
</dbReference>
<evidence type="ECO:0000259" key="1">
    <source>
        <dbReference type="Pfam" id="PF08759"/>
    </source>
</evidence>
<dbReference type="EMBL" id="LAZR01013031">
    <property type="protein sequence ID" value="KKM23901.1"/>
    <property type="molecule type" value="Genomic_DNA"/>
</dbReference>
<name>A0A0F9I8G1_9ZZZZ</name>
<feature type="non-terminal residue" evidence="2">
    <location>
        <position position="185"/>
    </location>
</feature>
<protein>
    <recommendedName>
        <fullName evidence="1">Glycosyltransferase GT-D fold domain-containing protein</fullName>
    </recommendedName>
</protein>
<proteinExistence type="predicted"/>
<gene>
    <name evidence="2" type="ORF">LCGC14_1610450</name>
</gene>
<reference evidence="2" key="1">
    <citation type="journal article" date="2015" name="Nature">
        <title>Complex archaea that bridge the gap between prokaryotes and eukaryotes.</title>
        <authorList>
            <person name="Spang A."/>
            <person name="Saw J.H."/>
            <person name="Jorgensen S.L."/>
            <person name="Zaremba-Niedzwiedzka K."/>
            <person name="Martijn J."/>
            <person name="Lind A.E."/>
            <person name="van Eijk R."/>
            <person name="Schleper C."/>
            <person name="Guy L."/>
            <person name="Ettema T.J."/>
        </authorList>
    </citation>
    <scope>NUCLEOTIDE SEQUENCE</scope>
</reference>
<dbReference type="InterPro" id="IPR014869">
    <property type="entry name" value="GT-D"/>
</dbReference>
<accession>A0A0F9I8G1</accession>
<feature type="domain" description="Glycosyltransferase GT-D fold" evidence="1">
    <location>
        <begin position="76"/>
        <end position="185"/>
    </location>
</feature>
<sequence length="185" mass="20647">MPVLSELATMTEVAQGTSLARFGHGELLIMWGENAEHQKYDRRLDIELGQIVGRSPCLVAAPPNDPPEWRGFLKKYGAPIRNERWYGSSFVSRHDWAPWTDEYRLLINSLWKARVVSVVSPAPIKLGHNSIVYHVPVPARNAFNAISLLESSQAFKDSELIILSCGPTGTVLADRLARKGIWAVD</sequence>
<organism evidence="2">
    <name type="scientific">marine sediment metagenome</name>
    <dbReference type="NCBI Taxonomy" id="412755"/>
    <lineage>
        <taxon>unclassified sequences</taxon>
        <taxon>metagenomes</taxon>
        <taxon>ecological metagenomes</taxon>
    </lineage>
</organism>
<comment type="caution">
    <text evidence="2">The sequence shown here is derived from an EMBL/GenBank/DDBJ whole genome shotgun (WGS) entry which is preliminary data.</text>
</comment>